<proteinExistence type="predicted"/>
<evidence type="ECO:0000256" key="4">
    <source>
        <dbReference type="ARBA" id="ARBA00023125"/>
    </source>
</evidence>
<protein>
    <submittedName>
        <fullName evidence="9">DNA-binding response regulator</fullName>
    </submittedName>
</protein>
<dbReference type="GO" id="GO:0006355">
    <property type="term" value="P:regulation of DNA-templated transcription"/>
    <property type="evidence" value="ECO:0007669"/>
    <property type="project" value="InterPro"/>
</dbReference>
<dbReference type="Pfam" id="PF00196">
    <property type="entry name" value="GerE"/>
    <property type="match status" value="1"/>
</dbReference>
<keyword evidence="4 9" id="KW-0238">DNA-binding</keyword>
<dbReference type="GO" id="GO:0005829">
    <property type="term" value="C:cytosol"/>
    <property type="evidence" value="ECO:0007669"/>
    <property type="project" value="TreeGrafter"/>
</dbReference>
<keyword evidence="3" id="KW-0805">Transcription regulation</keyword>
<dbReference type="PROSITE" id="PS50043">
    <property type="entry name" value="HTH_LUXR_2"/>
    <property type="match status" value="1"/>
</dbReference>
<dbReference type="PROSITE" id="PS50110">
    <property type="entry name" value="RESPONSE_REGULATORY"/>
    <property type="match status" value="1"/>
</dbReference>
<dbReference type="SUPFAM" id="SSF46894">
    <property type="entry name" value="C-terminal effector domain of the bipartite response regulators"/>
    <property type="match status" value="1"/>
</dbReference>
<dbReference type="PANTHER" id="PTHR48111:SF1">
    <property type="entry name" value="TWO-COMPONENT RESPONSE REGULATOR ORR33"/>
    <property type="match status" value="1"/>
</dbReference>
<keyword evidence="2" id="KW-0902">Two-component regulatory system</keyword>
<sequence>MLKVDSRDIVLVVDDSPDTLRMLTDAIEESGKTVLVARAGVQALSMIEKIKPDVILMDAVMPGMDGFETCRRLRQMKELTHVPIIFMTGLTETGDIIKGLEAGGVDYVTKPIVPEELLARIHVHLVNARKTHSAQAALDVFGRYLMAADRRGHVLWSTPQTVKLLSAALKDFATEQYVLPQNVQKWLDDCAEQKPGTPTESIALSDAGTARKVELSFIGPIGSDEFLLRLTEGDRASDADLLKRKLSLTQREAEVLLWIARGKSNRDIAEILDLSPRTVNKHLEQIYAKLGVENRASAAALAVRTLVVR</sequence>
<keyword evidence="10" id="KW-1185">Reference proteome</keyword>
<dbReference type="AlphaFoldDB" id="A0A345ZUQ9"/>
<dbReference type="EMBL" id="CP031417">
    <property type="protein sequence ID" value="AXK80656.1"/>
    <property type="molecule type" value="Genomic_DNA"/>
</dbReference>
<evidence type="ECO:0000256" key="6">
    <source>
        <dbReference type="PROSITE-ProRule" id="PRU00169"/>
    </source>
</evidence>
<dbReference type="Gene3D" id="1.10.10.10">
    <property type="entry name" value="Winged helix-like DNA-binding domain superfamily/Winged helix DNA-binding domain"/>
    <property type="match status" value="1"/>
</dbReference>
<dbReference type="SMART" id="SM00421">
    <property type="entry name" value="HTH_LUXR"/>
    <property type="match status" value="1"/>
</dbReference>
<evidence type="ECO:0000313" key="9">
    <source>
        <dbReference type="EMBL" id="AXK80656.1"/>
    </source>
</evidence>
<evidence type="ECO:0000256" key="5">
    <source>
        <dbReference type="ARBA" id="ARBA00023163"/>
    </source>
</evidence>
<feature type="modified residue" description="4-aspartylphosphate" evidence="6">
    <location>
        <position position="58"/>
    </location>
</feature>
<dbReference type="KEGG" id="ptaw:DW352_09125"/>
<dbReference type="InterPro" id="IPR039420">
    <property type="entry name" value="WalR-like"/>
</dbReference>
<dbReference type="SUPFAM" id="SSF52172">
    <property type="entry name" value="CheY-like"/>
    <property type="match status" value="1"/>
</dbReference>
<reference evidence="9 10" key="1">
    <citation type="submission" date="2018-07" db="EMBL/GenBank/DDBJ databases">
        <authorList>
            <person name="Quirk P.G."/>
            <person name="Krulwich T.A."/>
        </authorList>
    </citation>
    <scope>NUCLEOTIDE SEQUENCE [LARGE SCALE GENOMIC DNA]</scope>
    <source>
        <strain evidence="9 10">CC-BB4</strain>
    </source>
</reference>
<gene>
    <name evidence="9" type="ORF">DW352_09125</name>
</gene>
<dbReference type="GO" id="GO:0032993">
    <property type="term" value="C:protein-DNA complex"/>
    <property type="evidence" value="ECO:0007669"/>
    <property type="project" value="TreeGrafter"/>
</dbReference>
<dbReference type="OrthoDB" id="5292887at2"/>
<keyword evidence="1 6" id="KW-0597">Phosphoprotein</keyword>
<organism evidence="9 10">
    <name type="scientific">Pseudolabrys taiwanensis</name>
    <dbReference type="NCBI Taxonomy" id="331696"/>
    <lineage>
        <taxon>Bacteria</taxon>
        <taxon>Pseudomonadati</taxon>
        <taxon>Pseudomonadota</taxon>
        <taxon>Alphaproteobacteria</taxon>
        <taxon>Hyphomicrobiales</taxon>
        <taxon>Xanthobacteraceae</taxon>
        <taxon>Pseudolabrys</taxon>
    </lineage>
</organism>
<dbReference type="PRINTS" id="PR00038">
    <property type="entry name" value="HTHLUXR"/>
</dbReference>
<name>A0A345ZUQ9_9HYPH</name>
<feature type="domain" description="HTH luxR-type" evidence="7">
    <location>
        <begin position="241"/>
        <end position="306"/>
    </location>
</feature>
<dbReference type="PANTHER" id="PTHR48111">
    <property type="entry name" value="REGULATOR OF RPOS"/>
    <property type="match status" value="1"/>
</dbReference>
<evidence type="ECO:0000256" key="2">
    <source>
        <dbReference type="ARBA" id="ARBA00023012"/>
    </source>
</evidence>
<evidence type="ECO:0000259" key="8">
    <source>
        <dbReference type="PROSITE" id="PS50110"/>
    </source>
</evidence>
<dbReference type="InterPro" id="IPR011006">
    <property type="entry name" value="CheY-like_superfamily"/>
</dbReference>
<dbReference type="GO" id="GO:0000976">
    <property type="term" value="F:transcription cis-regulatory region binding"/>
    <property type="evidence" value="ECO:0007669"/>
    <property type="project" value="TreeGrafter"/>
</dbReference>
<dbReference type="InterPro" id="IPR001789">
    <property type="entry name" value="Sig_transdc_resp-reg_receiver"/>
</dbReference>
<accession>A0A345ZUQ9</accession>
<dbReference type="RefSeq" id="WP_115690519.1">
    <property type="nucleotide sequence ID" value="NZ_CP031417.1"/>
</dbReference>
<dbReference type="InterPro" id="IPR000792">
    <property type="entry name" value="Tscrpt_reg_LuxR_C"/>
</dbReference>
<dbReference type="GO" id="GO:0000156">
    <property type="term" value="F:phosphorelay response regulator activity"/>
    <property type="evidence" value="ECO:0007669"/>
    <property type="project" value="TreeGrafter"/>
</dbReference>
<dbReference type="InterPro" id="IPR016032">
    <property type="entry name" value="Sig_transdc_resp-reg_C-effctor"/>
</dbReference>
<dbReference type="SMART" id="SM00448">
    <property type="entry name" value="REC"/>
    <property type="match status" value="1"/>
</dbReference>
<dbReference type="FunFam" id="1.10.10.10:FF:000153">
    <property type="entry name" value="LuxR family transcriptional regulator"/>
    <property type="match status" value="1"/>
</dbReference>
<evidence type="ECO:0000256" key="1">
    <source>
        <dbReference type="ARBA" id="ARBA00022553"/>
    </source>
</evidence>
<evidence type="ECO:0000259" key="7">
    <source>
        <dbReference type="PROSITE" id="PS50043"/>
    </source>
</evidence>
<dbReference type="Pfam" id="PF00072">
    <property type="entry name" value="Response_reg"/>
    <property type="match status" value="1"/>
</dbReference>
<dbReference type="CDD" id="cd06170">
    <property type="entry name" value="LuxR_C_like"/>
    <property type="match status" value="1"/>
</dbReference>
<dbReference type="Gene3D" id="3.40.50.2300">
    <property type="match status" value="1"/>
</dbReference>
<feature type="domain" description="Response regulatory" evidence="8">
    <location>
        <begin position="9"/>
        <end position="125"/>
    </location>
</feature>
<dbReference type="Proteomes" id="UP000254889">
    <property type="component" value="Chromosome"/>
</dbReference>
<evidence type="ECO:0000313" key="10">
    <source>
        <dbReference type="Proteomes" id="UP000254889"/>
    </source>
</evidence>
<evidence type="ECO:0000256" key="3">
    <source>
        <dbReference type="ARBA" id="ARBA00023015"/>
    </source>
</evidence>
<dbReference type="InterPro" id="IPR036388">
    <property type="entry name" value="WH-like_DNA-bd_sf"/>
</dbReference>
<keyword evidence="5" id="KW-0804">Transcription</keyword>